<dbReference type="EMBL" id="CP002873">
    <property type="protein sequence ID" value="AGA67156.1"/>
    <property type="molecule type" value="Genomic_DNA"/>
</dbReference>
<gene>
    <name evidence="1" type="ORF">BPP43_09870</name>
</gene>
<sequence>MKFEELKVGMKAEVSKTITKTNEFYITGLHLTQIKPT</sequence>
<keyword evidence="2" id="KW-1185">Reference proteome</keyword>
<organism evidence="1 2">
    <name type="scientific">Brachyspira pilosicoli P43/6/78</name>
    <dbReference type="NCBI Taxonomy" id="1042417"/>
    <lineage>
        <taxon>Bacteria</taxon>
        <taxon>Pseudomonadati</taxon>
        <taxon>Spirochaetota</taxon>
        <taxon>Spirochaetia</taxon>
        <taxon>Brachyspirales</taxon>
        <taxon>Brachyspiraceae</taxon>
        <taxon>Brachyspira</taxon>
    </lineage>
</organism>
<reference evidence="1 2" key="1">
    <citation type="journal article" date="2013" name="Genome Announc.">
        <title>Complete Genome Sequence of the Porcine Strain Brachyspira pilosicoli P43/6/78(T.).</title>
        <authorList>
            <person name="Lin C."/>
            <person name="den Bakker H.C."/>
            <person name="Suzuki H."/>
            <person name="Lefebure T."/>
            <person name="Ponnala L."/>
            <person name="Sun Q."/>
            <person name="Stanhope M.J."/>
            <person name="Wiedmann M."/>
            <person name="Duhamel G.E."/>
        </authorList>
    </citation>
    <scope>NUCLEOTIDE SEQUENCE [LARGE SCALE GENOMIC DNA]</scope>
    <source>
        <strain evidence="1 2">P43/6/78</strain>
    </source>
</reference>
<dbReference type="AlphaFoldDB" id="A0A3B6VMS0"/>
<name>A0A3B6VMS0_BRAPL</name>
<proteinExistence type="predicted"/>
<evidence type="ECO:0000313" key="1">
    <source>
        <dbReference type="EMBL" id="AGA67156.1"/>
    </source>
</evidence>
<protein>
    <submittedName>
        <fullName evidence="1">Uncharacterized protein</fullName>
    </submittedName>
</protein>
<accession>A0A3B6VMS0</accession>
<evidence type="ECO:0000313" key="2">
    <source>
        <dbReference type="Proteomes" id="UP000010793"/>
    </source>
</evidence>
<dbReference type="KEGG" id="bpip:BPP43_09870"/>
<dbReference type="Proteomes" id="UP000010793">
    <property type="component" value="Chromosome"/>
</dbReference>